<gene>
    <name evidence="3" type="ORF">DICPUDRAFT_155242</name>
</gene>
<feature type="compositionally biased region" description="Polar residues" evidence="1">
    <location>
        <begin position="36"/>
        <end position="66"/>
    </location>
</feature>
<dbReference type="EMBL" id="GL871175">
    <property type="protein sequence ID" value="EGC32776.1"/>
    <property type="molecule type" value="Genomic_DNA"/>
</dbReference>
<dbReference type="Proteomes" id="UP000001064">
    <property type="component" value="Unassembled WGS sequence"/>
</dbReference>
<evidence type="ECO:0000256" key="1">
    <source>
        <dbReference type="SAM" id="MobiDB-lite"/>
    </source>
</evidence>
<evidence type="ECO:0000313" key="3">
    <source>
        <dbReference type="EMBL" id="EGC32776.1"/>
    </source>
</evidence>
<feature type="compositionally biased region" description="Polar residues" evidence="1">
    <location>
        <begin position="73"/>
        <end position="89"/>
    </location>
</feature>
<evidence type="ECO:0000313" key="4">
    <source>
        <dbReference type="Proteomes" id="UP000001064"/>
    </source>
</evidence>
<dbReference type="AlphaFoldDB" id="F0ZTF9"/>
<name>F0ZTF9_DICPU</name>
<reference evidence="4" key="1">
    <citation type="journal article" date="2011" name="Genome Biol.">
        <title>Comparative genomics of the social amoebae Dictyostelium discoideum and Dictyostelium purpureum.</title>
        <authorList>
            <consortium name="US DOE Joint Genome Institute (JGI-PGF)"/>
            <person name="Sucgang R."/>
            <person name="Kuo A."/>
            <person name="Tian X."/>
            <person name="Salerno W."/>
            <person name="Parikh A."/>
            <person name="Feasley C.L."/>
            <person name="Dalin E."/>
            <person name="Tu H."/>
            <person name="Huang E."/>
            <person name="Barry K."/>
            <person name="Lindquist E."/>
            <person name="Shapiro H."/>
            <person name="Bruce D."/>
            <person name="Schmutz J."/>
            <person name="Salamov A."/>
            <person name="Fey P."/>
            <person name="Gaudet P."/>
            <person name="Anjard C."/>
            <person name="Babu M.M."/>
            <person name="Basu S."/>
            <person name="Bushmanova Y."/>
            <person name="van der Wel H."/>
            <person name="Katoh-Kurasawa M."/>
            <person name="Dinh C."/>
            <person name="Coutinho P.M."/>
            <person name="Saito T."/>
            <person name="Elias M."/>
            <person name="Schaap P."/>
            <person name="Kay R.R."/>
            <person name="Henrissat B."/>
            <person name="Eichinger L."/>
            <person name="Rivero F."/>
            <person name="Putnam N.H."/>
            <person name="West C.M."/>
            <person name="Loomis W.F."/>
            <person name="Chisholm R.L."/>
            <person name="Shaulsky G."/>
            <person name="Strassmann J.E."/>
            <person name="Queller D.C."/>
            <person name="Kuspa A."/>
            <person name="Grigoriev I.V."/>
        </authorList>
    </citation>
    <scope>NUCLEOTIDE SEQUENCE [LARGE SCALE GENOMIC DNA]</scope>
    <source>
        <strain evidence="4">QSDP1</strain>
    </source>
</reference>
<organism evidence="3 4">
    <name type="scientific">Dictyostelium purpureum</name>
    <name type="common">Slime mold</name>
    <dbReference type="NCBI Taxonomy" id="5786"/>
    <lineage>
        <taxon>Eukaryota</taxon>
        <taxon>Amoebozoa</taxon>
        <taxon>Evosea</taxon>
        <taxon>Eumycetozoa</taxon>
        <taxon>Dictyostelia</taxon>
        <taxon>Dictyosteliales</taxon>
        <taxon>Dictyosteliaceae</taxon>
        <taxon>Dictyostelium</taxon>
    </lineage>
</organism>
<evidence type="ECO:0000256" key="2">
    <source>
        <dbReference type="SAM" id="SignalP"/>
    </source>
</evidence>
<proteinExistence type="predicted"/>
<sequence length="253" mass="27381">MKLKSILILVLIIVFSLFISGGWGQTYANSNSGLTASGGSTDSHGSSNGNYTSSEGSHHGNYTSSEGSHHGNHTSSEGSHHGSYTSSEGLNGGGNNCPYPNDRNSTTNDNAAEFVSISLCSDDKQCTDIVRRRMKVGEVVKDSNNNSFVYVGDHKVCYSVYYSRDGCLGGDGTSRCENYCFQATPKTNNMVIVMREFLNYYCSQYLKTSYYITIGEPSSHSNSFGDSVSSSTKIKPTILLGLSILLIMFGLYN</sequence>
<feature type="signal peptide" evidence="2">
    <location>
        <begin position="1"/>
        <end position="24"/>
    </location>
</feature>
<dbReference type="InParanoid" id="F0ZTF9"/>
<dbReference type="VEuPathDB" id="AmoebaDB:DICPUDRAFT_155242"/>
<protein>
    <submittedName>
        <fullName evidence="3">Uncharacterized protein</fullName>
    </submittedName>
</protein>
<keyword evidence="2" id="KW-0732">Signal</keyword>
<feature type="chain" id="PRO_5003265387" evidence="2">
    <location>
        <begin position="25"/>
        <end position="253"/>
    </location>
</feature>
<feature type="region of interest" description="Disordered" evidence="1">
    <location>
        <begin position="36"/>
        <end position="104"/>
    </location>
</feature>
<dbReference type="GeneID" id="10508247"/>
<accession>F0ZTF9</accession>
<dbReference type="RefSeq" id="XP_003290699.1">
    <property type="nucleotide sequence ID" value="XM_003290651.1"/>
</dbReference>
<keyword evidence="4" id="KW-1185">Reference proteome</keyword>
<dbReference type="KEGG" id="dpp:DICPUDRAFT_155242"/>